<keyword evidence="3" id="KW-1185">Reference proteome</keyword>
<dbReference type="AlphaFoldDB" id="A0A225D7R0"/>
<accession>A0A225D7R0</accession>
<dbReference type="EMBL" id="NIDE01000014">
    <property type="protein sequence ID" value="OWK37601.1"/>
    <property type="molecule type" value="Genomic_DNA"/>
</dbReference>
<sequence length="54" mass="6287">MHQNSLPGQALSRDYERNTSSSESMVKVRSIQLILNRMDPKKCYPPFKYRVASK</sequence>
<proteinExistence type="predicted"/>
<comment type="caution">
    <text evidence="2">The sequence shown here is derived from an EMBL/GenBank/DDBJ whole genome shotgun (WGS) entry which is preliminary data.</text>
</comment>
<organism evidence="2 3">
    <name type="scientific">Fimbriiglobus ruber</name>
    <dbReference type="NCBI Taxonomy" id="1908690"/>
    <lineage>
        <taxon>Bacteria</taxon>
        <taxon>Pseudomonadati</taxon>
        <taxon>Planctomycetota</taxon>
        <taxon>Planctomycetia</taxon>
        <taxon>Gemmatales</taxon>
        <taxon>Gemmataceae</taxon>
        <taxon>Fimbriiglobus</taxon>
    </lineage>
</organism>
<protein>
    <submittedName>
        <fullName evidence="2">Mobile element protein</fullName>
    </submittedName>
</protein>
<evidence type="ECO:0000313" key="3">
    <source>
        <dbReference type="Proteomes" id="UP000214646"/>
    </source>
</evidence>
<dbReference type="Proteomes" id="UP000214646">
    <property type="component" value="Unassembled WGS sequence"/>
</dbReference>
<evidence type="ECO:0000256" key="1">
    <source>
        <dbReference type="SAM" id="MobiDB-lite"/>
    </source>
</evidence>
<name>A0A225D7R0_9BACT</name>
<gene>
    <name evidence="2" type="ORF">FRUB_06721</name>
</gene>
<feature type="region of interest" description="Disordered" evidence="1">
    <location>
        <begin position="1"/>
        <end position="26"/>
    </location>
</feature>
<reference evidence="3" key="1">
    <citation type="submission" date="2017-06" db="EMBL/GenBank/DDBJ databases">
        <title>Genome analysis of Fimbriiglobus ruber SP5, the first member of the order Planctomycetales with confirmed chitinolytic capability.</title>
        <authorList>
            <person name="Ravin N.V."/>
            <person name="Rakitin A.L."/>
            <person name="Ivanova A.A."/>
            <person name="Beletsky A.V."/>
            <person name="Kulichevskaya I.S."/>
            <person name="Mardanov A.V."/>
            <person name="Dedysh S.N."/>
        </authorList>
    </citation>
    <scope>NUCLEOTIDE SEQUENCE [LARGE SCALE GENOMIC DNA]</scope>
    <source>
        <strain evidence="3">SP5</strain>
    </source>
</reference>
<evidence type="ECO:0000313" key="2">
    <source>
        <dbReference type="EMBL" id="OWK37601.1"/>
    </source>
</evidence>